<reference evidence="1" key="1">
    <citation type="submission" date="2023-03" db="EMBL/GenBank/DDBJ databases">
        <authorList>
            <person name="Steffen K."/>
            <person name="Cardenas P."/>
        </authorList>
    </citation>
    <scope>NUCLEOTIDE SEQUENCE</scope>
</reference>
<accession>A0AA35TFY5</accession>
<gene>
    <name evidence="1" type="ORF">GBAR_LOCUS25891</name>
</gene>
<proteinExistence type="predicted"/>
<organism evidence="1 2">
    <name type="scientific">Geodia barretti</name>
    <name type="common">Barrett's horny sponge</name>
    <dbReference type="NCBI Taxonomy" id="519541"/>
    <lineage>
        <taxon>Eukaryota</taxon>
        <taxon>Metazoa</taxon>
        <taxon>Porifera</taxon>
        <taxon>Demospongiae</taxon>
        <taxon>Heteroscleromorpha</taxon>
        <taxon>Tetractinellida</taxon>
        <taxon>Astrophorina</taxon>
        <taxon>Geodiidae</taxon>
        <taxon>Geodia</taxon>
    </lineage>
</organism>
<name>A0AA35TFY5_GEOBA</name>
<dbReference type="Proteomes" id="UP001174909">
    <property type="component" value="Unassembled WGS sequence"/>
</dbReference>
<protein>
    <submittedName>
        <fullName evidence="1">Uncharacterized protein</fullName>
    </submittedName>
</protein>
<dbReference type="AlphaFoldDB" id="A0AA35TFY5"/>
<keyword evidence="2" id="KW-1185">Reference proteome</keyword>
<evidence type="ECO:0000313" key="2">
    <source>
        <dbReference type="Proteomes" id="UP001174909"/>
    </source>
</evidence>
<evidence type="ECO:0000313" key="1">
    <source>
        <dbReference type="EMBL" id="CAI8046816.1"/>
    </source>
</evidence>
<comment type="caution">
    <text evidence="1">The sequence shown here is derived from an EMBL/GenBank/DDBJ whole genome shotgun (WGS) entry which is preliminary data.</text>
</comment>
<dbReference type="EMBL" id="CASHTH010003593">
    <property type="protein sequence ID" value="CAI8046816.1"/>
    <property type="molecule type" value="Genomic_DNA"/>
</dbReference>
<sequence length="55" mass="6316">MRVATSLNKMRSVCKIVGRDTVSTHYADLNQFAVEISKTDLPKKDIWFCHVVLIH</sequence>